<keyword evidence="2" id="KW-0732">Signal</keyword>
<gene>
    <name evidence="3" type="ORF">QOZ88_08385</name>
</gene>
<organism evidence="3 4">
    <name type="scientific">Blastococcus carthaginiensis</name>
    <dbReference type="NCBI Taxonomy" id="3050034"/>
    <lineage>
        <taxon>Bacteria</taxon>
        <taxon>Bacillati</taxon>
        <taxon>Actinomycetota</taxon>
        <taxon>Actinomycetes</taxon>
        <taxon>Geodermatophilales</taxon>
        <taxon>Geodermatophilaceae</taxon>
        <taxon>Blastococcus</taxon>
    </lineage>
</organism>
<reference evidence="4" key="1">
    <citation type="submission" date="2023-05" db="EMBL/GenBank/DDBJ databases">
        <title>Draft genome of Pseudofrankia sp. BMG5.37.</title>
        <authorList>
            <person name="Gtari M."/>
            <person name="Ghodhbane F."/>
            <person name="Sbissi I."/>
        </authorList>
    </citation>
    <scope>NUCLEOTIDE SEQUENCE [LARGE SCALE GENOMIC DNA]</scope>
    <source>
        <strain evidence="4">BMG 814</strain>
    </source>
</reference>
<dbReference type="Proteomes" id="UP001233673">
    <property type="component" value="Unassembled WGS sequence"/>
</dbReference>
<keyword evidence="1" id="KW-0472">Membrane</keyword>
<sequence length="116" mass="11673">MQRATARAVATAGLAAGLALALRPAGTVAAVDPRFPRERLWVARVLGARLVAQHALLLVRPGPAVAGAAVAVDGLHAASMLPLLGHPAYRRAALVSGGFASATAAGLAVAARSERR</sequence>
<accession>A0ABT9IAQ7</accession>
<evidence type="ECO:0000256" key="2">
    <source>
        <dbReference type="SAM" id="SignalP"/>
    </source>
</evidence>
<keyword evidence="4" id="KW-1185">Reference proteome</keyword>
<feature type="chain" id="PRO_5045449191" description="DUF4267 domain-containing protein" evidence="2">
    <location>
        <begin position="22"/>
        <end position="116"/>
    </location>
</feature>
<dbReference type="EMBL" id="JASNFN010000006">
    <property type="protein sequence ID" value="MDP5182656.1"/>
    <property type="molecule type" value="Genomic_DNA"/>
</dbReference>
<keyword evidence="1" id="KW-1133">Transmembrane helix</keyword>
<dbReference type="RefSeq" id="WP_305999335.1">
    <property type="nucleotide sequence ID" value="NZ_JASNFN010000006.1"/>
</dbReference>
<comment type="caution">
    <text evidence="3">The sequence shown here is derived from an EMBL/GenBank/DDBJ whole genome shotgun (WGS) entry which is preliminary data.</text>
</comment>
<evidence type="ECO:0000313" key="3">
    <source>
        <dbReference type="EMBL" id="MDP5182656.1"/>
    </source>
</evidence>
<protein>
    <recommendedName>
        <fullName evidence="5">DUF4267 domain-containing protein</fullName>
    </recommendedName>
</protein>
<evidence type="ECO:0008006" key="5">
    <source>
        <dbReference type="Google" id="ProtNLM"/>
    </source>
</evidence>
<evidence type="ECO:0000313" key="4">
    <source>
        <dbReference type="Proteomes" id="UP001233673"/>
    </source>
</evidence>
<feature type="signal peptide" evidence="2">
    <location>
        <begin position="1"/>
        <end position="21"/>
    </location>
</feature>
<name>A0ABT9IAQ7_9ACTN</name>
<feature type="transmembrane region" description="Helical" evidence="1">
    <location>
        <begin position="92"/>
        <end position="111"/>
    </location>
</feature>
<evidence type="ECO:0000256" key="1">
    <source>
        <dbReference type="SAM" id="Phobius"/>
    </source>
</evidence>
<keyword evidence="1" id="KW-0812">Transmembrane</keyword>
<proteinExistence type="predicted"/>